<gene>
    <name evidence="9" type="primary">plekhg5b</name>
</gene>
<dbReference type="InterPro" id="IPR001849">
    <property type="entry name" value="PH_domain"/>
</dbReference>
<dbReference type="Gene3D" id="1.20.900.10">
    <property type="entry name" value="Dbl homology (DH) domain"/>
    <property type="match status" value="1"/>
</dbReference>
<dbReference type="InterPro" id="IPR035899">
    <property type="entry name" value="DBL_dom_sf"/>
</dbReference>
<evidence type="ECO:0000256" key="1">
    <source>
        <dbReference type="ARBA" id="ARBA00004316"/>
    </source>
</evidence>
<dbReference type="CTD" id="796404"/>
<dbReference type="CDD" id="cd17068">
    <property type="entry name" value="RBD_PLEKHG5"/>
    <property type="match status" value="1"/>
</dbReference>
<dbReference type="InterPro" id="IPR055251">
    <property type="entry name" value="SOS1_NGEF_PH"/>
</dbReference>
<feature type="region of interest" description="Disordered" evidence="5">
    <location>
        <begin position="1126"/>
        <end position="1183"/>
    </location>
</feature>
<feature type="compositionally biased region" description="Low complexity" evidence="5">
    <location>
        <begin position="109"/>
        <end position="121"/>
    </location>
</feature>
<comment type="subcellular location">
    <subcellularLocation>
        <location evidence="1">Cell projection</location>
    </subcellularLocation>
    <subcellularLocation>
        <location evidence="2">Cytoplasm</location>
    </subcellularLocation>
</comment>
<accession>A0AAJ8B7G1</accession>
<protein>
    <submittedName>
        <fullName evidence="9">Pleckstrin homology domain-containing family G member 5 isoform X1</fullName>
    </submittedName>
</protein>
<dbReference type="SUPFAM" id="SSF50729">
    <property type="entry name" value="PH domain-like"/>
    <property type="match status" value="1"/>
</dbReference>
<dbReference type="Proteomes" id="UP000694890">
    <property type="component" value="Linkage group LG6"/>
</dbReference>
<feature type="region of interest" description="Disordered" evidence="5">
    <location>
        <begin position="811"/>
        <end position="1024"/>
    </location>
</feature>
<name>A0AAJ8B7G1_LATCA</name>
<feature type="compositionally biased region" description="Acidic residues" evidence="5">
    <location>
        <begin position="817"/>
        <end position="827"/>
    </location>
</feature>
<sequence length="1207" mass="136350">MVPNKWTMNSVLHKSPPRSWLGLRLRLNDKPVQEEDWVVCQHPECPERRRASKVCHHPDCQDLNSKSPLHLCESCDSRCHSENTDNMHFDRHPRFDLQPQASILARNVSTRSCPPRTSPPSDLEEEDEGSNDRGSVTLHASVHVLPLPVSGALVLSHRRINYSHEMERKTGGLKLVKKKPRRRHTDDPSKECFSLKFDLNVDINTEIVPAMKKKTLREVLGPVFERNGIELSRVDLFLDQSNTPLSLNFEAYRFGGHYLKVKARPGDELKVEQGVKDLRSLSLPNMKPSGVQSPYILTPGSERVEHGSLGRRESVDLLGQARRRKNMTEFLGETNIPTPDALGQIGGSLPSVGAGPDSWKNRAASRFSGFFSSNAGAGPFGKEVDRLEQLQSKLHSYTLFGLPKVPRQLSFHQDSWEEEEEETNLALEDSWQSLLDNPETLTRRQFHQQEAIWELLQTEATYIKKLRVITDLFLCGLLNLQESGLLTEVEPSKLFTNIQEIVRLHTSLWNQVMLPVLEKARQARALLDPTDLHHGFRTFGSRFQPYIRYCMEEEGCMEYMRTLLRDNELFRTYVTWAETHKQCNRLKLADMLAKPHQRLTKYPLLLKSILKKTDEQSARDIVNNMVATVEGFINSVDSQMRQRQEQQKLATISARIDSYEAVEGSSEEVEKILKEHNRFDLMAPMRGISPEETRQLHLEGALKMKEGKDSRMDVYCFLFTDLLLITKPVKRVEKVKIIRQPLLMHNVICKELKDPGSFILIYLNEFKSAVAAYTFQANSATQGRSWIDAICNVQNQLQRLRTEEVLRQKNSLKGCTGEEEEEEEDESSNSTTSSPGLRHKDQQNSSQSDGSTETLSVMDIDEPGERQEPPAPDMNLEGTTKTDSDSDVAPLSERSEIHQSQSTSPHRVLSSIYPEHNQEARPDGEELDPQCRSLSMDSAYGTLSPESLLRELQPQPGQSEGEETEEEEGDREGQEVEQEEGDIEEVEGEEEEEEEEEGDAASLGSQLSVVQSSKPRRRPHVQSRVHCLQRLSSLTLSRSEDNLLQRLHGKTPVSHKHSLTAEEQDQSQSRDMDASSLAHSKSMTELGQNCMELLSSDLNQSDDCLSMSMPSEKLCASLRRAEAQHSRRAPAGQCEGSESQSNSSDGETAPSACVDRKNESTPAGDSGEMSSKKKKSPAQQHKKLTLAQLYRIRTTLVLNSTLTASEV</sequence>
<dbReference type="FunFam" id="2.30.29.30:FF:000141">
    <property type="entry name" value="Pleckstrin homology domain-containing family G member 5"/>
    <property type="match status" value="1"/>
</dbReference>
<evidence type="ECO:0000256" key="4">
    <source>
        <dbReference type="ARBA" id="ARBA00023273"/>
    </source>
</evidence>
<dbReference type="RefSeq" id="XP_050927351.1">
    <property type="nucleotide sequence ID" value="XM_051071394.1"/>
</dbReference>
<dbReference type="SMART" id="SM00233">
    <property type="entry name" value="PH"/>
    <property type="match status" value="1"/>
</dbReference>
<dbReference type="CDD" id="cd00160">
    <property type="entry name" value="RhoGEF"/>
    <property type="match status" value="1"/>
</dbReference>
<dbReference type="PANTHER" id="PTHR13217:SF12">
    <property type="entry name" value="PLECKSTRIN HOMOLOGY DOMAIN-CONTAINING FAMILY G MEMBER 5 ISOFORM X1-RELATED"/>
    <property type="match status" value="1"/>
</dbReference>
<feature type="compositionally biased region" description="Low complexity" evidence="5">
    <location>
        <begin position="1002"/>
        <end position="1013"/>
    </location>
</feature>
<feature type="compositionally biased region" description="Polar residues" evidence="5">
    <location>
        <begin position="843"/>
        <end position="855"/>
    </location>
</feature>
<feature type="region of interest" description="Disordered" evidence="5">
    <location>
        <begin position="1049"/>
        <end position="1078"/>
    </location>
</feature>
<feature type="domain" description="PH" evidence="6">
    <location>
        <begin position="695"/>
        <end position="795"/>
    </location>
</feature>
<keyword evidence="4" id="KW-0966">Cell projection</keyword>
<feature type="compositionally biased region" description="Basic residues" evidence="5">
    <location>
        <begin position="1014"/>
        <end position="1023"/>
    </location>
</feature>
<dbReference type="SUPFAM" id="SSF48065">
    <property type="entry name" value="DBL homology domain (DH-domain)"/>
    <property type="match status" value="1"/>
</dbReference>
<dbReference type="InterPro" id="IPR011993">
    <property type="entry name" value="PH-like_dom_sf"/>
</dbReference>
<feature type="compositionally biased region" description="Polar residues" evidence="5">
    <location>
        <begin position="1136"/>
        <end position="1146"/>
    </location>
</feature>
<dbReference type="GO" id="GO:0043542">
    <property type="term" value="P:endothelial cell migration"/>
    <property type="evidence" value="ECO:0007669"/>
    <property type="project" value="TreeGrafter"/>
</dbReference>
<evidence type="ECO:0000256" key="5">
    <source>
        <dbReference type="SAM" id="MobiDB-lite"/>
    </source>
</evidence>
<reference evidence="9" key="1">
    <citation type="submission" date="2025-08" db="UniProtKB">
        <authorList>
            <consortium name="RefSeq"/>
        </authorList>
    </citation>
    <scope>IDENTIFICATION</scope>
    <source>
        <tissue evidence="9">Brain</tissue>
    </source>
</reference>
<feature type="domain" description="DH" evidence="7">
    <location>
        <begin position="447"/>
        <end position="639"/>
    </location>
</feature>
<dbReference type="PANTHER" id="PTHR13217">
    <property type="entry name" value="PLECKSTRIN HOMOLOGY DOMAIN-CONTAINING FAMILY G MEMBER 7"/>
    <property type="match status" value="1"/>
</dbReference>
<dbReference type="FunFam" id="1.20.900.10:FF:000017">
    <property type="entry name" value="pleckstrin homology domain-containing family G member 5 isoform X1"/>
    <property type="match status" value="1"/>
</dbReference>
<evidence type="ECO:0000313" key="9">
    <source>
        <dbReference type="RefSeq" id="XP_050927351.1"/>
    </source>
</evidence>
<dbReference type="Gene3D" id="2.30.29.30">
    <property type="entry name" value="Pleckstrin-homology domain (PH domain)/Phosphotyrosine-binding domain (PTB)"/>
    <property type="match status" value="1"/>
</dbReference>
<feature type="compositionally biased region" description="Acidic residues" evidence="5">
    <location>
        <begin position="960"/>
        <end position="999"/>
    </location>
</feature>
<dbReference type="GO" id="GO:0007266">
    <property type="term" value="P:Rho protein signal transduction"/>
    <property type="evidence" value="ECO:0007669"/>
    <property type="project" value="TreeGrafter"/>
</dbReference>
<dbReference type="SUPFAM" id="SSF54236">
    <property type="entry name" value="Ubiquitin-like"/>
    <property type="match status" value="1"/>
</dbReference>
<dbReference type="Pfam" id="PF22697">
    <property type="entry name" value="SOS1_NGEF_PH"/>
    <property type="match status" value="1"/>
</dbReference>
<evidence type="ECO:0000259" key="7">
    <source>
        <dbReference type="PROSITE" id="PS50010"/>
    </source>
</evidence>
<dbReference type="GeneID" id="108891989"/>
<dbReference type="CDD" id="cd13244">
    <property type="entry name" value="PH_PLEKHG5_G6"/>
    <property type="match status" value="1"/>
</dbReference>
<dbReference type="InterPro" id="IPR000219">
    <property type="entry name" value="DH_dom"/>
</dbReference>
<dbReference type="AlphaFoldDB" id="A0AAJ8B7G1"/>
<dbReference type="InterPro" id="IPR040181">
    <property type="entry name" value="PKHG5/7"/>
</dbReference>
<dbReference type="GO" id="GO:0030424">
    <property type="term" value="C:axon"/>
    <property type="evidence" value="ECO:0007669"/>
    <property type="project" value="TreeGrafter"/>
</dbReference>
<dbReference type="PROSITE" id="PS50010">
    <property type="entry name" value="DH_2"/>
    <property type="match status" value="1"/>
</dbReference>
<evidence type="ECO:0000256" key="3">
    <source>
        <dbReference type="ARBA" id="ARBA00022490"/>
    </source>
</evidence>
<dbReference type="GO" id="GO:0005085">
    <property type="term" value="F:guanyl-nucleotide exchange factor activity"/>
    <property type="evidence" value="ECO:0007669"/>
    <property type="project" value="InterPro"/>
</dbReference>
<evidence type="ECO:0000259" key="6">
    <source>
        <dbReference type="PROSITE" id="PS50003"/>
    </source>
</evidence>
<organism evidence="8 9">
    <name type="scientific">Lates calcarifer</name>
    <name type="common">Barramundi</name>
    <name type="synonym">Holocentrus calcarifer</name>
    <dbReference type="NCBI Taxonomy" id="8187"/>
    <lineage>
        <taxon>Eukaryota</taxon>
        <taxon>Metazoa</taxon>
        <taxon>Chordata</taxon>
        <taxon>Craniata</taxon>
        <taxon>Vertebrata</taxon>
        <taxon>Euteleostomi</taxon>
        <taxon>Actinopterygii</taxon>
        <taxon>Neopterygii</taxon>
        <taxon>Teleostei</taxon>
        <taxon>Neoteleostei</taxon>
        <taxon>Acanthomorphata</taxon>
        <taxon>Carangaria</taxon>
        <taxon>Carangaria incertae sedis</taxon>
        <taxon>Centropomidae</taxon>
        <taxon>Lates</taxon>
    </lineage>
</organism>
<dbReference type="GO" id="GO:0030139">
    <property type="term" value="C:endocytic vesicle"/>
    <property type="evidence" value="ECO:0007669"/>
    <property type="project" value="TreeGrafter"/>
</dbReference>
<dbReference type="GO" id="GO:0005886">
    <property type="term" value="C:plasma membrane"/>
    <property type="evidence" value="ECO:0007669"/>
    <property type="project" value="TreeGrafter"/>
</dbReference>
<evidence type="ECO:0000256" key="2">
    <source>
        <dbReference type="ARBA" id="ARBA00004496"/>
    </source>
</evidence>
<dbReference type="PROSITE" id="PS50003">
    <property type="entry name" value="PH_DOMAIN"/>
    <property type="match status" value="1"/>
</dbReference>
<keyword evidence="3" id="KW-0963">Cytoplasm</keyword>
<dbReference type="SMART" id="SM00325">
    <property type="entry name" value="RhoGEF"/>
    <property type="match status" value="1"/>
</dbReference>
<feature type="compositionally biased region" description="Basic residues" evidence="5">
    <location>
        <begin position="1049"/>
        <end position="1058"/>
    </location>
</feature>
<dbReference type="Pfam" id="PF00621">
    <property type="entry name" value="RhoGEF"/>
    <property type="match status" value="1"/>
</dbReference>
<dbReference type="InterPro" id="IPR029071">
    <property type="entry name" value="Ubiquitin-like_domsf"/>
</dbReference>
<feature type="compositionally biased region" description="Basic residues" evidence="5">
    <location>
        <begin position="1172"/>
        <end position="1183"/>
    </location>
</feature>
<proteinExistence type="predicted"/>
<evidence type="ECO:0000313" key="8">
    <source>
        <dbReference type="Proteomes" id="UP000694890"/>
    </source>
</evidence>
<feature type="region of interest" description="Disordered" evidence="5">
    <location>
        <begin position="106"/>
        <end position="134"/>
    </location>
</feature>